<dbReference type="HOGENOM" id="CLU_3249301_0_0_9"/>
<evidence type="ECO:0000256" key="1">
    <source>
        <dbReference type="SAM" id="MobiDB-lite"/>
    </source>
</evidence>
<reference evidence="2 3" key="1">
    <citation type="submission" date="2009-02" db="EMBL/GenBank/DDBJ databases">
        <title>Draft genome sequence of Clostridium asparagiforme (DSM 15981).</title>
        <authorList>
            <person name="Sudarsanam P."/>
            <person name="Ley R."/>
            <person name="Guruge J."/>
            <person name="Turnbaugh P.J."/>
            <person name="Mahowald M."/>
            <person name="Liep D."/>
            <person name="Gordon J."/>
        </authorList>
    </citation>
    <scope>NUCLEOTIDE SEQUENCE [LARGE SCALE GENOMIC DNA]</scope>
    <source>
        <strain evidence="2 3">DSM 15981</strain>
    </source>
</reference>
<name>C0D0R3_9FIRM</name>
<protein>
    <submittedName>
        <fullName evidence="2">Uncharacterized protein</fullName>
    </submittedName>
</protein>
<dbReference type="EMBL" id="ACCJ01000181">
    <property type="protein sequence ID" value="EEG55084.1"/>
    <property type="molecule type" value="Genomic_DNA"/>
</dbReference>
<evidence type="ECO:0000313" key="2">
    <source>
        <dbReference type="EMBL" id="EEG55084.1"/>
    </source>
</evidence>
<evidence type="ECO:0000313" key="3">
    <source>
        <dbReference type="Proteomes" id="UP000004756"/>
    </source>
</evidence>
<dbReference type="AlphaFoldDB" id="C0D0R3"/>
<dbReference type="Proteomes" id="UP000004756">
    <property type="component" value="Unassembled WGS sequence"/>
</dbReference>
<feature type="compositionally biased region" description="Basic and acidic residues" evidence="1">
    <location>
        <begin position="1"/>
        <end position="14"/>
    </location>
</feature>
<accession>C0D0R3</accession>
<sequence>MPEGRSALRREWAGRRGKCPRPVKTGDTGSLWSDISRFYEFI</sequence>
<keyword evidence="3" id="KW-1185">Reference proteome</keyword>
<feature type="region of interest" description="Disordered" evidence="1">
    <location>
        <begin position="1"/>
        <end position="26"/>
    </location>
</feature>
<organism evidence="2 3">
    <name type="scientific">[Clostridium] asparagiforme DSM 15981</name>
    <dbReference type="NCBI Taxonomy" id="518636"/>
    <lineage>
        <taxon>Bacteria</taxon>
        <taxon>Bacillati</taxon>
        <taxon>Bacillota</taxon>
        <taxon>Clostridia</taxon>
        <taxon>Lachnospirales</taxon>
        <taxon>Lachnospiraceae</taxon>
        <taxon>Enterocloster</taxon>
    </lineage>
</organism>
<comment type="caution">
    <text evidence="2">The sequence shown here is derived from an EMBL/GenBank/DDBJ whole genome shotgun (WGS) entry which is preliminary data.</text>
</comment>
<gene>
    <name evidence="2" type="ORF">CLOSTASPAR_02850</name>
</gene>
<proteinExistence type="predicted"/>